<dbReference type="PANTHER" id="PTHR30627:SF6">
    <property type="entry name" value="BETA-LACTAMASE YBXI-RELATED"/>
    <property type="match status" value="1"/>
</dbReference>
<dbReference type="GO" id="GO:0008658">
    <property type="term" value="F:penicillin binding"/>
    <property type="evidence" value="ECO:0007669"/>
    <property type="project" value="InterPro"/>
</dbReference>
<sequence>MATSSPSGNCWRTVIRRRSLVITCVVVLWGLTIEGRLIHLQVLRHDALVAFAEAQRSGSIETKPKRGEILDREGRVLAYSVDADTVMATPREVVDPAVTARQLCDVLKCEDAQQERIETRLGEDRGFAYVQRHVSVAAARRIKELDLEGIGIIKESRRFYPHKELGAHLLGYVGIDNGGLAGLESSFDGEIRGRPGRSLVQVDARRRPFSRVERPPTAG</sequence>
<reference evidence="7" key="1">
    <citation type="submission" date="2018-05" db="EMBL/GenBank/DDBJ databases">
        <authorList>
            <person name="Lanie J.A."/>
            <person name="Ng W.-L."/>
            <person name="Kazmierczak K.M."/>
            <person name="Andrzejewski T.M."/>
            <person name="Davidsen T.M."/>
            <person name="Wayne K.J."/>
            <person name="Tettelin H."/>
            <person name="Glass J.I."/>
            <person name="Rusch D."/>
            <person name="Podicherti R."/>
            <person name="Tsui H.-C.T."/>
            <person name="Winkler M.E."/>
        </authorList>
    </citation>
    <scope>NUCLEOTIDE SEQUENCE</scope>
</reference>
<evidence type="ECO:0000256" key="1">
    <source>
        <dbReference type="ARBA" id="ARBA00001526"/>
    </source>
</evidence>
<dbReference type="Gene3D" id="1.10.150.770">
    <property type="match status" value="1"/>
</dbReference>
<evidence type="ECO:0000256" key="3">
    <source>
        <dbReference type="ARBA" id="ARBA00022729"/>
    </source>
</evidence>
<keyword evidence="5" id="KW-0046">Antibiotic resistance</keyword>
<dbReference type="PANTHER" id="PTHR30627">
    <property type="entry name" value="PEPTIDOGLYCAN D,D-TRANSPEPTIDASE"/>
    <property type="match status" value="1"/>
</dbReference>
<dbReference type="EC" id="3.5.2.6" evidence="2"/>
<dbReference type="InterPro" id="IPR005311">
    <property type="entry name" value="PBP_dimer"/>
</dbReference>
<name>A0A381UYU6_9ZZZZ</name>
<dbReference type="GO" id="GO:0005886">
    <property type="term" value="C:plasma membrane"/>
    <property type="evidence" value="ECO:0007669"/>
    <property type="project" value="TreeGrafter"/>
</dbReference>
<dbReference type="Pfam" id="PF03717">
    <property type="entry name" value="PBP_dimer"/>
    <property type="match status" value="1"/>
</dbReference>
<dbReference type="EMBL" id="UINC01007435">
    <property type="protein sequence ID" value="SVA33306.1"/>
    <property type="molecule type" value="Genomic_DNA"/>
</dbReference>
<dbReference type="AlphaFoldDB" id="A0A381UYU6"/>
<accession>A0A381UYU6</accession>
<keyword evidence="3" id="KW-0732">Signal</keyword>
<dbReference type="GO" id="GO:0008800">
    <property type="term" value="F:beta-lactamase activity"/>
    <property type="evidence" value="ECO:0007669"/>
    <property type="project" value="UniProtKB-EC"/>
</dbReference>
<dbReference type="SUPFAM" id="SSF56519">
    <property type="entry name" value="Penicillin binding protein dimerisation domain"/>
    <property type="match status" value="1"/>
</dbReference>
<feature type="non-terminal residue" evidence="7">
    <location>
        <position position="219"/>
    </location>
</feature>
<evidence type="ECO:0000256" key="2">
    <source>
        <dbReference type="ARBA" id="ARBA00012865"/>
    </source>
</evidence>
<evidence type="ECO:0000256" key="4">
    <source>
        <dbReference type="ARBA" id="ARBA00022801"/>
    </source>
</evidence>
<dbReference type="GO" id="GO:0071555">
    <property type="term" value="P:cell wall organization"/>
    <property type="evidence" value="ECO:0007669"/>
    <property type="project" value="TreeGrafter"/>
</dbReference>
<proteinExistence type="predicted"/>
<evidence type="ECO:0000259" key="6">
    <source>
        <dbReference type="Pfam" id="PF03717"/>
    </source>
</evidence>
<evidence type="ECO:0000256" key="5">
    <source>
        <dbReference type="ARBA" id="ARBA00023251"/>
    </source>
</evidence>
<gene>
    <name evidence="7" type="ORF">METZ01_LOCUS86160</name>
</gene>
<keyword evidence="4" id="KW-0378">Hydrolase</keyword>
<dbReference type="GO" id="GO:0046677">
    <property type="term" value="P:response to antibiotic"/>
    <property type="evidence" value="ECO:0007669"/>
    <property type="project" value="UniProtKB-KW"/>
</dbReference>
<dbReference type="InterPro" id="IPR050515">
    <property type="entry name" value="Beta-lactam/transpept"/>
</dbReference>
<evidence type="ECO:0000313" key="7">
    <source>
        <dbReference type="EMBL" id="SVA33306.1"/>
    </source>
</evidence>
<protein>
    <recommendedName>
        <fullName evidence="2">beta-lactamase</fullName>
        <ecNumber evidence="2">3.5.2.6</ecNumber>
    </recommendedName>
</protein>
<dbReference type="Gene3D" id="3.90.1310.10">
    <property type="entry name" value="Penicillin-binding protein 2a (Domain 2)"/>
    <property type="match status" value="1"/>
</dbReference>
<organism evidence="7">
    <name type="scientific">marine metagenome</name>
    <dbReference type="NCBI Taxonomy" id="408172"/>
    <lineage>
        <taxon>unclassified sequences</taxon>
        <taxon>metagenomes</taxon>
        <taxon>ecological metagenomes</taxon>
    </lineage>
</organism>
<comment type="catalytic activity">
    <reaction evidence="1">
        <text>a beta-lactam + H2O = a substituted beta-amino acid</text>
        <dbReference type="Rhea" id="RHEA:20401"/>
        <dbReference type="ChEBI" id="CHEBI:15377"/>
        <dbReference type="ChEBI" id="CHEBI:35627"/>
        <dbReference type="ChEBI" id="CHEBI:140347"/>
        <dbReference type="EC" id="3.5.2.6"/>
    </reaction>
</comment>
<dbReference type="InterPro" id="IPR036138">
    <property type="entry name" value="PBP_dimer_sf"/>
</dbReference>
<feature type="domain" description="Penicillin-binding protein dimerisation" evidence="6">
    <location>
        <begin position="62"/>
        <end position="209"/>
    </location>
</feature>